<comment type="caution">
    <text evidence="1">The sequence shown here is derived from an EMBL/GenBank/DDBJ whole genome shotgun (WGS) entry which is preliminary data.</text>
</comment>
<name>A0ABU2NZL2_9ACTN</name>
<protein>
    <submittedName>
        <fullName evidence="1">Uncharacterized protein</fullName>
    </submittedName>
</protein>
<dbReference type="EMBL" id="JAVREQ010000037">
    <property type="protein sequence ID" value="MDT0382424.1"/>
    <property type="molecule type" value="Genomic_DNA"/>
</dbReference>
<dbReference type="Proteomes" id="UP001183414">
    <property type="component" value="Unassembled WGS sequence"/>
</dbReference>
<sequence>MPSFVNDPRYVRLVDVLVPLLRRSCPEAGGGYGGSYELRLTAKEATELGGVALIRSAMRKAARSLGWDRLQTYGGEYPSVTVAGVTDRRDIPESFADVVEAARLERGRAAMEVFSRTMTDGTRRAVPGSVFVTTQEFLAAYADA</sequence>
<gene>
    <name evidence="1" type="ORF">RM572_27065</name>
</gene>
<evidence type="ECO:0000313" key="2">
    <source>
        <dbReference type="Proteomes" id="UP001183414"/>
    </source>
</evidence>
<proteinExistence type="predicted"/>
<keyword evidence="2" id="KW-1185">Reference proteome</keyword>
<accession>A0ABU2NZL2</accession>
<organism evidence="1 2">
    <name type="scientific">Streptomyces hazeniae</name>
    <dbReference type="NCBI Taxonomy" id="3075538"/>
    <lineage>
        <taxon>Bacteria</taxon>
        <taxon>Bacillati</taxon>
        <taxon>Actinomycetota</taxon>
        <taxon>Actinomycetes</taxon>
        <taxon>Kitasatosporales</taxon>
        <taxon>Streptomycetaceae</taxon>
        <taxon>Streptomyces</taxon>
    </lineage>
</organism>
<evidence type="ECO:0000313" key="1">
    <source>
        <dbReference type="EMBL" id="MDT0382424.1"/>
    </source>
</evidence>
<dbReference type="RefSeq" id="WP_311676017.1">
    <property type="nucleotide sequence ID" value="NZ_JAVREQ010000037.1"/>
</dbReference>
<reference evidence="2" key="1">
    <citation type="submission" date="2023-07" db="EMBL/GenBank/DDBJ databases">
        <title>30 novel species of actinomycetes from the DSMZ collection.</title>
        <authorList>
            <person name="Nouioui I."/>
        </authorList>
    </citation>
    <scope>NUCLEOTIDE SEQUENCE [LARGE SCALE GENOMIC DNA]</scope>
    <source>
        <strain evidence="2">DSM 42041</strain>
    </source>
</reference>